<feature type="region of interest" description="Disordered" evidence="1">
    <location>
        <begin position="103"/>
        <end position="124"/>
    </location>
</feature>
<organism evidence="2 3">
    <name type="scientific">Dactylosporangium cerinum</name>
    <dbReference type="NCBI Taxonomy" id="1434730"/>
    <lineage>
        <taxon>Bacteria</taxon>
        <taxon>Bacillati</taxon>
        <taxon>Actinomycetota</taxon>
        <taxon>Actinomycetes</taxon>
        <taxon>Micromonosporales</taxon>
        <taxon>Micromonosporaceae</taxon>
        <taxon>Dactylosporangium</taxon>
    </lineage>
</organism>
<dbReference type="Proteomes" id="UP001595912">
    <property type="component" value="Unassembled WGS sequence"/>
</dbReference>
<evidence type="ECO:0000313" key="3">
    <source>
        <dbReference type="Proteomes" id="UP001595912"/>
    </source>
</evidence>
<gene>
    <name evidence="2" type="ORF">ACFPIJ_09805</name>
</gene>
<dbReference type="EMBL" id="JBHSIU010000011">
    <property type="protein sequence ID" value="MFC4998125.1"/>
    <property type="molecule type" value="Genomic_DNA"/>
</dbReference>
<dbReference type="InterPro" id="IPR014710">
    <property type="entry name" value="RmlC-like_jellyroll"/>
</dbReference>
<accession>A0ABV9VP35</accession>
<dbReference type="InterPro" id="IPR011051">
    <property type="entry name" value="RmlC_Cupin_sf"/>
</dbReference>
<protein>
    <submittedName>
        <fullName evidence="2">Cytoplasmic protein</fullName>
    </submittedName>
</protein>
<proteinExistence type="predicted"/>
<keyword evidence="3" id="KW-1185">Reference proteome</keyword>
<name>A0ABV9VP35_9ACTN</name>
<comment type="caution">
    <text evidence="2">The sequence shown here is derived from an EMBL/GenBank/DDBJ whole genome shotgun (WGS) entry which is preliminary data.</text>
</comment>
<evidence type="ECO:0000256" key="1">
    <source>
        <dbReference type="SAM" id="MobiDB-lite"/>
    </source>
</evidence>
<reference evidence="3" key="1">
    <citation type="journal article" date="2019" name="Int. J. Syst. Evol. Microbiol.">
        <title>The Global Catalogue of Microorganisms (GCM) 10K type strain sequencing project: providing services to taxonomists for standard genome sequencing and annotation.</title>
        <authorList>
            <consortium name="The Broad Institute Genomics Platform"/>
            <consortium name="The Broad Institute Genome Sequencing Center for Infectious Disease"/>
            <person name="Wu L."/>
            <person name="Ma J."/>
        </authorList>
    </citation>
    <scope>NUCLEOTIDE SEQUENCE [LARGE SCALE GENOMIC DNA]</scope>
    <source>
        <strain evidence="3">CGMCC 4.7152</strain>
    </source>
</reference>
<dbReference type="SUPFAM" id="SSF51182">
    <property type="entry name" value="RmlC-like cupins"/>
    <property type="match status" value="1"/>
</dbReference>
<dbReference type="RefSeq" id="WP_380114380.1">
    <property type="nucleotide sequence ID" value="NZ_JBHSIU010000011.1"/>
</dbReference>
<evidence type="ECO:0000313" key="2">
    <source>
        <dbReference type="EMBL" id="MFC4998125.1"/>
    </source>
</evidence>
<sequence length="124" mass="13735">MVLESHEVDPVVTDPELYSVLFENERVRVLQYRDHPSDTTHPHRHPDSVMVTLADFRRRVHAGGREVEVELTAGQARWVGAQEHVGENIGTTDSHAIFIELKEPVPTPRPAGDMPLGPSTGQAG</sequence>
<dbReference type="Gene3D" id="2.60.120.10">
    <property type="entry name" value="Jelly Rolls"/>
    <property type="match status" value="1"/>
</dbReference>